<protein>
    <submittedName>
        <fullName evidence="9">Serine transporter</fullName>
    </submittedName>
</protein>
<evidence type="ECO:0000256" key="1">
    <source>
        <dbReference type="ARBA" id="ARBA00004429"/>
    </source>
</evidence>
<evidence type="ECO:0000256" key="2">
    <source>
        <dbReference type="ARBA" id="ARBA00022448"/>
    </source>
</evidence>
<dbReference type="GO" id="GO:0005886">
    <property type="term" value="C:plasma membrane"/>
    <property type="evidence" value="ECO:0007669"/>
    <property type="project" value="UniProtKB-SubCell"/>
</dbReference>
<feature type="transmembrane region" description="Helical" evidence="8">
    <location>
        <begin position="256"/>
        <end position="278"/>
    </location>
</feature>
<feature type="transmembrane region" description="Helical" evidence="8">
    <location>
        <begin position="348"/>
        <end position="369"/>
    </location>
</feature>
<dbReference type="InterPro" id="IPR018227">
    <property type="entry name" value="Amino_acid_transport_2"/>
</dbReference>
<feature type="transmembrane region" description="Helical" evidence="8">
    <location>
        <begin position="298"/>
        <end position="318"/>
    </location>
</feature>
<evidence type="ECO:0000256" key="4">
    <source>
        <dbReference type="ARBA" id="ARBA00022519"/>
    </source>
</evidence>
<accession>E2ZB93</accession>
<feature type="transmembrane region" description="Helical" evidence="8">
    <location>
        <begin position="452"/>
        <end position="470"/>
    </location>
</feature>
<dbReference type="STRING" id="706434.HMPREF9429_00720"/>
<evidence type="ECO:0000256" key="7">
    <source>
        <dbReference type="ARBA" id="ARBA00023136"/>
    </source>
</evidence>
<keyword evidence="2" id="KW-0813">Transport</keyword>
<comment type="subcellular location">
    <subcellularLocation>
        <location evidence="1">Cell inner membrane</location>
        <topology evidence="1">Multi-pass membrane protein</topology>
    </subcellularLocation>
</comment>
<keyword evidence="3" id="KW-1003">Cell membrane</keyword>
<dbReference type="eggNOG" id="COG0814">
    <property type="taxonomic scope" value="Bacteria"/>
</dbReference>
<keyword evidence="10" id="KW-1185">Reference proteome</keyword>
<gene>
    <name evidence="9" type="primary">stp</name>
    <name evidence="9" type="ORF">HMPREF9429_00720</name>
</gene>
<feature type="transmembrane region" description="Helical" evidence="8">
    <location>
        <begin position="188"/>
        <end position="206"/>
    </location>
</feature>
<feature type="transmembrane region" description="Helical" evidence="8">
    <location>
        <begin position="390"/>
        <end position="411"/>
    </location>
</feature>
<reference evidence="9 10" key="1">
    <citation type="submission" date="2010-08" db="EMBL/GenBank/DDBJ databases">
        <authorList>
            <person name="Weinstock G."/>
            <person name="Sodergren E."/>
            <person name="Clifton S."/>
            <person name="Fulton L."/>
            <person name="Fulton B."/>
            <person name="Courtney L."/>
            <person name="Fronick C."/>
            <person name="Harrison M."/>
            <person name="Strong C."/>
            <person name="Farmer C."/>
            <person name="Delahaunty K."/>
            <person name="Markovic C."/>
            <person name="Hall O."/>
            <person name="Minx P."/>
            <person name="Tomlinson C."/>
            <person name="Mitreva M."/>
            <person name="Hou S."/>
            <person name="Chen J."/>
            <person name="Wollam A."/>
            <person name="Pepin K.H."/>
            <person name="Johnson M."/>
            <person name="Bhonagiri V."/>
            <person name="Zhang X."/>
            <person name="Suruliraj S."/>
            <person name="Warren W."/>
            <person name="Chinwalla A."/>
            <person name="Mardis E.R."/>
            <person name="Wilson R.K."/>
        </authorList>
    </citation>
    <scope>NUCLEOTIDE SEQUENCE [LARGE SCALE GENOMIC DNA]</scope>
    <source>
        <strain evidence="9 10">F0359</strain>
    </source>
</reference>
<comment type="caution">
    <text evidence="9">The sequence shown here is derived from an EMBL/GenBank/DDBJ whole genome shotgun (WGS) entry which is preliminary data.</text>
</comment>
<evidence type="ECO:0000256" key="6">
    <source>
        <dbReference type="ARBA" id="ARBA00022989"/>
    </source>
</evidence>
<dbReference type="GO" id="GO:0003333">
    <property type="term" value="P:amino acid transmembrane transport"/>
    <property type="evidence" value="ECO:0007669"/>
    <property type="project" value="InterPro"/>
</dbReference>
<dbReference type="AlphaFoldDB" id="E2ZB93"/>
<dbReference type="Gene3D" id="1.20.1740.10">
    <property type="entry name" value="Amino acid/polyamine transporter I"/>
    <property type="match status" value="1"/>
</dbReference>
<evidence type="ECO:0000313" key="9">
    <source>
        <dbReference type="EMBL" id="EFQ04419.1"/>
    </source>
</evidence>
<feature type="transmembrane region" description="Helical" evidence="8">
    <location>
        <begin position="218"/>
        <end position="236"/>
    </location>
</feature>
<evidence type="ECO:0000256" key="5">
    <source>
        <dbReference type="ARBA" id="ARBA00022692"/>
    </source>
</evidence>
<dbReference type="EMBL" id="AECS01000021">
    <property type="protein sequence ID" value="EFQ04419.1"/>
    <property type="molecule type" value="Genomic_DNA"/>
</dbReference>
<dbReference type="Pfam" id="PF03222">
    <property type="entry name" value="Trp_Tyr_perm"/>
    <property type="match status" value="1"/>
</dbReference>
<feature type="transmembrane region" description="Helical" evidence="8">
    <location>
        <begin position="417"/>
        <end position="440"/>
    </location>
</feature>
<keyword evidence="6 8" id="KW-1133">Transmembrane helix</keyword>
<evidence type="ECO:0000256" key="3">
    <source>
        <dbReference type="ARBA" id="ARBA00022475"/>
    </source>
</evidence>
<dbReference type="Proteomes" id="UP000003195">
    <property type="component" value="Unassembled WGS sequence"/>
</dbReference>
<dbReference type="PANTHER" id="PTHR35334">
    <property type="entry name" value="SERINE TRANSPORTER"/>
    <property type="match status" value="1"/>
</dbReference>
<dbReference type="HOGENOM" id="CLU_052043_3_0_9"/>
<organism evidence="9 10">
    <name type="scientific">Megasphaera micronuciformis F0359</name>
    <dbReference type="NCBI Taxonomy" id="706434"/>
    <lineage>
        <taxon>Bacteria</taxon>
        <taxon>Bacillati</taxon>
        <taxon>Bacillota</taxon>
        <taxon>Negativicutes</taxon>
        <taxon>Veillonellales</taxon>
        <taxon>Veillonellaceae</taxon>
        <taxon>Megasphaera</taxon>
    </lineage>
</organism>
<keyword evidence="4" id="KW-0997">Cell inner membrane</keyword>
<keyword evidence="7 8" id="KW-0472">Membrane</keyword>
<feature type="transmembrane region" description="Helical" evidence="8">
    <location>
        <begin position="95"/>
        <end position="113"/>
    </location>
</feature>
<evidence type="ECO:0000256" key="8">
    <source>
        <dbReference type="SAM" id="Phobius"/>
    </source>
</evidence>
<name>E2ZB93_9FIRM</name>
<feature type="transmembrane region" description="Helical" evidence="8">
    <location>
        <begin position="144"/>
        <end position="168"/>
    </location>
</feature>
<sequence>MQVWLPYNNFTPLTGRGRPVRESFQEGIMSFIEKLPIINRFTGPSQEELAKEAGMTLSEWKAATKLGGIDIGWIIMDIGMAIGAGIVFLPVQVGLSGLWIYILAALIGYPIMYQHQKLFLNILADAPKCEDFAGIISGYLGKNWGFALGAIYFIFTTILIFLYSTALTNDSASFLVTFGVTETSMADNIFYGLGIICVLVAVASQGEKLLFKVASGMVLTKVFVIAAMGVLMVQYWNVANIAPVHNIGYIIKQFIIILPFAALSIEFFANLSPTVIYYRNHAENKTVAHYKALRTYNYAYIILLVVVIFYTVSFNLAISQEQAIQAYHANISSLAMAAKDIDGSLVKVFSLLLNIFAIVTAYFAMFLSFRDSCCGIAVNILERLIPTDKINRTIIKYGTSIFCIVLCWAVIVFNAPVLSFASLLSPMIGIIACFLPLCLVYKLDVFKKYRTFQVVPIALLGFFLLISPFISLS</sequence>
<keyword evidence="5 8" id="KW-0812">Transmembrane</keyword>
<feature type="transmembrane region" description="Helical" evidence="8">
    <location>
        <begin position="71"/>
        <end position="89"/>
    </location>
</feature>
<evidence type="ECO:0000313" key="10">
    <source>
        <dbReference type="Proteomes" id="UP000003195"/>
    </source>
</evidence>
<proteinExistence type="predicted"/>
<dbReference type="PANTHER" id="PTHR35334:SF4">
    <property type="entry name" value="SERINE TRANSPORTER-RELATED"/>
    <property type="match status" value="1"/>
</dbReference>